<evidence type="ECO:0000256" key="1">
    <source>
        <dbReference type="ARBA" id="ARBA00004869"/>
    </source>
</evidence>
<feature type="domain" description="Glyceraldehyde 3-phosphate dehydrogenase NAD(P) binding" evidence="9">
    <location>
        <begin position="13"/>
        <end position="104"/>
    </location>
</feature>
<dbReference type="PANTHER" id="PTHR10836">
    <property type="entry name" value="GLYCERALDEHYDE 3-PHOSPHATE DEHYDROGENASE"/>
    <property type="match status" value="1"/>
</dbReference>
<sequence length="104" mass="11667">MVTAVLAEWMLLPSVTPPFKYLVCVFQYDSTHHKGHSTVKAENWNLVINRKAISIFQEQEPTHIKCGDAGAKHGMESTGVFTIMEKPGAYLKDGAKRIIIFPFC</sequence>
<dbReference type="InterPro" id="IPR036291">
    <property type="entry name" value="NAD(P)-bd_dom_sf"/>
</dbReference>
<comment type="catalytic activity">
    <reaction evidence="8">
        <text>D-glyceraldehyde 3-phosphate + phosphate + NAD(+) = (2R)-3-phospho-glyceroyl phosphate + NADH + H(+)</text>
        <dbReference type="Rhea" id="RHEA:10300"/>
        <dbReference type="ChEBI" id="CHEBI:15378"/>
        <dbReference type="ChEBI" id="CHEBI:43474"/>
        <dbReference type="ChEBI" id="CHEBI:57540"/>
        <dbReference type="ChEBI" id="CHEBI:57604"/>
        <dbReference type="ChEBI" id="CHEBI:57945"/>
        <dbReference type="ChEBI" id="CHEBI:59776"/>
        <dbReference type="EC" id="1.2.1.12"/>
    </reaction>
</comment>
<keyword evidence="5" id="KW-0560">Oxidoreductase</keyword>
<dbReference type="EMBL" id="CH473983">
    <property type="protein sequence ID" value="EDM00470.1"/>
    <property type="molecule type" value="Genomic_DNA"/>
</dbReference>
<evidence type="ECO:0000256" key="3">
    <source>
        <dbReference type="ARBA" id="ARBA00013119"/>
    </source>
</evidence>
<protein>
    <recommendedName>
        <fullName evidence="3">glyceraldehyde-3-phosphate dehydrogenase (phosphorylating)</fullName>
        <ecNumber evidence="3">1.2.1.12</ecNumber>
    </recommendedName>
</protein>
<name>A6JEZ0_RAT</name>
<dbReference type="SMART" id="SM00846">
    <property type="entry name" value="Gp_dh_N"/>
    <property type="match status" value="1"/>
</dbReference>
<dbReference type="EC" id="1.2.1.12" evidence="3"/>
<evidence type="ECO:0000259" key="9">
    <source>
        <dbReference type="SMART" id="SM00846"/>
    </source>
</evidence>
<evidence type="ECO:0000256" key="6">
    <source>
        <dbReference type="ARBA" id="ARBA00023027"/>
    </source>
</evidence>
<reference evidence="10 11" key="1">
    <citation type="submission" date="2005-09" db="EMBL/GenBank/DDBJ databases">
        <authorList>
            <person name="Mural R.J."/>
            <person name="Li P.W."/>
            <person name="Adams M.D."/>
            <person name="Amanatides P.G."/>
            <person name="Baden-Tillson H."/>
            <person name="Barnstead M."/>
            <person name="Chin S.H."/>
            <person name="Dew I."/>
            <person name="Evans C.A."/>
            <person name="Ferriera S."/>
            <person name="Flanigan M."/>
            <person name="Fosler C."/>
            <person name="Glodek A."/>
            <person name="Gu Z."/>
            <person name="Holt R.A."/>
            <person name="Jennings D."/>
            <person name="Kraft C.L."/>
            <person name="Lu F."/>
            <person name="Nguyen T."/>
            <person name="Nusskern D.R."/>
            <person name="Pfannkoch C.M."/>
            <person name="Sitter C."/>
            <person name="Sutton G.G."/>
            <person name="Venter J.C."/>
            <person name="Wang Z."/>
            <person name="Woodage T."/>
            <person name="Zheng X.H."/>
            <person name="Zhong F."/>
        </authorList>
    </citation>
    <scope>NUCLEOTIDE SEQUENCE [LARGE SCALE GENOMIC DNA]</scope>
    <source>
        <strain>BN</strain>
        <strain evidence="11">Sprague-Dawley</strain>
    </source>
</reference>
<keyword evidence="7" id="KW-0324">Glycolysis</keyword>
<dbReference type="Pfam" id="PF00044">
    <property type="entry name" value="Gp_dh_N"/>
    <property type="match status" value="1"/>
</dbReference>
<proteinExistence type="inferred from homology"/>
<dbReference type="InterPro" id="IPR020828">
    <property type="entry name" value="GlycerAld_3-P_DH_NAD(P)-bd"/>
</dbReference>
<evidence type="ECO:0000256" key="7">
    <source>
        <dbReference type="ARBA" id="ARBA00023152"/>
    </source>
</evidence>
<keyword evidence="6" id="KW-0520">NAD</keyword>
<comment type="similarity">
    <text evidence="2">Belongs to the glyceraldehyde-3-phosphate dehydrogenase family.</text>
</comment>
<evidence type="ECO:0000256" key="5">
    <source>
        <dbReference type="ARBA" id="ARBA00023002"/>
    </source>
</evidence>
<organism evidence="10 11">
    <name type="scientific">Rattus norvegicus</name>
    <name type="common">Rat</name>
    <dbReference type="NCBI Taxonomy" id="10116"/>
    <lineage>
        <taxon>Eukaryota</taxon>
        <taxon>Metazoa</taxon>
        <taxon>Chordata</taxon>
        <taxon>Craniata</taxon>
        <taxon>Vertebrata</taxon>
        <taxon>Euteleostomi</taxon>
        <taxon>Mammalia</taxon>
        <taxon>Eutheria</taxon>
        <taxon>Euarchontoglires</taxon>
        <taxon>Glires</taxon>
        <taxon>Rodentia</taxon>
        <taxon>Myomorpha</taxon>
        <taxon>Muroidea</taxon>
        <taxon>Muridae</taxon>
        <taxon>Murinae</taxon>
        <taxon>Rattus</taxon>
    </lineage>
</organism>
<dbReference type="AlphaFoldDB" id="A6JEZ0"/>
<evidence type="ECO:0000313" key="11">
    <source>
        <dbReference type="Proteomes" id="UP000234681"/>
    </source>
</evidence>
<dbReference type="GO" id="GO:0051287">
    <property type="term" value="F:NAD binding"/>
    <property type="evidence" value="ECO:0007669"/>
    <property type="project" value="InterPro"/>
</dbReference>
<keyword evidence="4" id="KW-0963">Cytoplasm</keyword>
<evidence type="ECO:0000313" key="10">
    <source>
        <dbReference type="EMBL" id="EDM00470.1"/>
    </source>
</evidence>
<dbReference type="Gene3D" id="3.40.50.720">
    <property type="entry name" value="NAD(P)-binding Rossmann-like Domain"/>
    <property type="match status" value="1"/>
</dbReference>
<dbReference type="Proteomes" id="UP000234681">
    <property type="component" value="Chromosome 3"/>
</dbReference>
<evidence type="ECO:0000256" key="2">
    <source>
        <dbReference type="ARBA" id="ARBA00007406"/>
    </source>
</evidence>
<dbReference type="PANTHER" id="PTHR10836:SF111">
    <property type="entry name" value="GLYCERALDEHYDE-3-PHOSPHATE DEHYDROGENASE"/>
    <property type="match status" value="1"/>
</dbReference>
<dbReference type="SUPFAM" id="SSF51735">
    <property type="entry name" value="NAD(P)-binding Rossmann-fold domains"/>
    <property type="match status" value="1"/>
</dbReference>
<gene>
    <name evidence="10" type="ORF">rCG_37655</name>
</gene>
<evidence type="ECO:0000256" key="8">
    <source>
        <dbReference type="ARBA" id="ARBA00047698"/>
    </source>
</evidence>
<comment type="pathway">
    <text evidence="1">Carbohydrate degradation; glycolysis; pyruvate from D-glyceraldehyde 3-phosphate: step 1/5.</text>
</comment>
<accession>A6JEZ0</accession>
<evidence type="ECO:0000256" key="4">
    <source>
        <dbReference type="ARBA" id="ARBA00022490"/>
    </source>
</evidence>
<dbReference type="GO" id="GO:0004365">
    <property type="term" value="F:glyceraldehyde-3-phosphate dehydrogenase (NAD+) (phosphorylating) activity"/>
    <property type="evidence" value="ECO:0007669"/>
    <property type="project" value="UniProtKB-EC"/>
</dbReference>
<dbReference type="GO" id="GO:0006096">
    <property type="term" value="P:glycolytic process"/>
    <property type="evidence" value="ECO:0007669"/>
    <property type="project" value="UniProtKB-KW"/>
</dbReference>
<dbReference type="InterPro" id="IPR020831">
    <property type="entry name" value="GlycerAld/Erythrose_P_DH"/>
</dbReference>